<dbReference type="InterPro" id="IPR036086">
    <property type="entry name" value="ParB/Sulfiredoxin_sf"/>
</dbReference>
<name>A0ABR4XTD5_9LACO</name>
<dbReference type="PROSITE" id="PS50943">
    <property type="entry name" value="HTH_CROC1"/>
    <property type="match status" value="1"/>
</dbReference>
<dbReference type="SUPFAM" id="SSF109709">
    <property type="entry name" value="KorB DNA-binding domain-like"/>
    <property type="match status" value="1"/>
</dbReference>
<evidence type="ECO:0000313" key="4">
    <source>
        <dbReference type="EMBL" id="KGO32386.1"/>
    </source>
</evidence>
<dbReference type="CDD" id="cd16393">
    <property type="entry name" value="SPO0J_N"/>
    <property type="match status" value="1"/>
</dbReference>
<evidence type="ECO:0000256" key="1">
    <source>
        <dbReference type="ARBA" id="ARBA00006295"/>
    </source>
</evidence>
<evidence type="ECO:0000313" key="5">
    <source>
        <dbReference type="Proteomes" id="UP000030023"/>
    </source>
</evidence>
<comment type="similarity">
    <text evidence="1">Belongs to the ParB family.</text>
</comment>
<dbReference type="EMBL" id="AXCV01000028">
    <property type="protein sequence ID" value="KGO32386.1"/>
    <property type="molecule type" value="Genomic_DNA"/>
</dbReference>
<dbReference type="Pfam" id="PF17762">
    <property type="entry name" value="HTH_ParB"/>
    <property type="match status" value="1"/>
</dbReference>
<gene>
    <name evidence="4" type="ORF">Q757_01325</name>
</gene>
<dbReference type="SUPFAM" id="SSF110849">
    <property type="entry name" value="ParB/Sulfiredoxin"/>
    <property type="match status" value="1"/>
</dbReference>
<evidence type="ECO:0000259" key="3">
    <source>
        <dbReference type="PROSITE" id="PS50943"/>
    </source>
</evidence>
<reference evidence="4 5" key="1">
    <citation type="journal article" date="2014" name="Antonie Van Leeuwenhoek">
        <title>Oenococcus alcoholitolerans sp. nov., a lactic acid bacteria isolated from cachaca and ethanol fermentation processes.</title>
        <authorList>
            <person name="Badotti F."/>
            <person name="Moreira A.P."/>
            <person name="Tonon L.A."/>
            <person name="de Lucena B.T."/>
            <person name="Gomes Fde C."/>
            <person name="Kruger R."/>
            <person name="Thompson C.C."/>
            <person name="de Morais M.A.Jr."/>
            <person name="Rosa C.A."/>
            <person name="Thompson F.L."/>
        </authorList>
    </citation>
    <scope>NUCLEOTIDE SEQUENCE [LARGE SCALE GENOMIC DNA]</scope>
    <source>
        <strain evidence="4 5">UFRJ-M7.2.18</strain>
    </source>
</reference>
<proteinExistence type="inferred from homology"/>
<dbReference type="InterPro" id="IPR050336">
    <property type="entry name" value="Chromosome_partition/occlusion"/>
</dbReference>
<dbReference type="SMART" id="SM00470">
    <property type="entry name" value="ParB"/>
    <property type="match status" value="1"/>
</dbReference>
<feature type="domain" description="HTH cro/C1-type" evidence="3">
    <location>
        <begin position="149"/>
        <end position="179"/>
    </location>
</feature>
<keyword evidence="5" id="KW-1185">Reference proteome</keyword>
<sequence>MTNKRRGLGRGIDALFSDDESQADLKRLSAVDSGEINSDDSSVAEVDINRLAPNPYQPRKKFDKEPLHELAESIKDSGIIQPLIVRQRADSDTFQIVAGERRFLAAKDAGLKKIPVLIKKLTDQQMAELAIVENLQREDLDPIEEAEGIRQFMLNASLTQSQAADKIGKSRTALTNILRLLNLPEEIKDLLRNKTISVGHARALLSLDSKSDMVILAKKIIEKSLSVRQVEQLVKNLPGTKVRPLNKKPTNSSEDPFIFEAKERLEDKFATKVAIKNKHLEIDFVDEEDLNRILSILGVDF</sequence>
<protein>
    <recommendedName>
        <fullName evidence="3">HTH cro/C1-type domain-containing protein</fullName>
    </recommendedName>
</protein>
<dbReference type="Gene3D" id="3.90.1530.30">
    <property type="match status" value="1"/>
</dbReference>
<organism evidence="4 5">
    <name type="scientific">Oenococcus alcoholitolerans</name>
    <dbReference type="NCBI Taxonomy" id="931074"/>
    <lineage>
        <taxon>Bacteria</taxon>
        <taxon>Bacillati</taxon>
        <taxon>Bacillota</taxon>
        <taxon>Bacilli</taxon>
        <taxon>Lactobacillales</taxon>
        <taxon>Lactobacillaceae</taxon>
        <taxon>Oenococcus</taxon>
    </lineage>
</organism>
<dbReference type="Proteomes" id="UP000030023">
    <property type="component" value="Unassembled WGS sequence"/>
</dbReference>
<dbReference type="NCBIfam" id="TIGR00180">
    <property type="entry name" value="parB_part"/>
    <property type="match status" value="1"/>
</dbReference>
<dbReference type="InterPro" id="IPR001387">
    <property type="entry name" value="Cro/C1-type_HTH"/>
</dbReference>
<dbReference type="PANTHER" id="PTHR33375:SF1">
    <property type="entry name" value="CHROMOSOME-PARTITIONING PROTEIN PARB-RELATED"/>
    <property type="match status" value="1"/>
</dbReference>
<evidence type="ECO:0000256" key="2">
    <source>
        <dbReference type="ARBA" id="ARBA00022829"/>
    </source>
</evidence>
<keyword evidence="2" id="KW-0159">Chromosome partition</keyword>
<dbReference type="PANTHER" id="PTHR33375">
    <property type="entry name" value="CHROMOSOME-PARTITIONING PROTEIN PARB-RELATED"/>
    <property type="match status" value="1"/>
</dbReference>
<dbReference type="InterPro" id="IPR003115">
    <property type="entry name" value="ParB_N"/>
</dbReference>
<dbReference type="Pfam" id="PF02195">
    <property type="entry name" value="ParB_N"/>
    <property type="match status" value="1"/>
</dbReference>
<dbReference type="InterPro" id="IPR004437">
    <property type="entry name" value="ParB/RepB/Spo0J"/>
</dbReference>
<dbReference type="InterPro" id="IPR041468">
    <property type="entry name" value="HTH_ParB/Spo0J"/>
</dbReference>
<comment type="caution">
    <text evidence="4">The sequence shown here is derived from an EMBL/GenBank/DDBJ whole genome shotgun (WGS) entry which is preliminary data.</text>
</comment>
<dbReference type="Gene3D" id="1.10.10.2830">
    <property type="match status" value="1"/>
</dbReference>
<accession>A0ABR4XTD5</accession>